<protein>
    <submittedName>
        <fullName evidence="2">Prepilin-type N-terminal cleavage/methylation domain-containing protein</fullName>
    </submittedName>
</protein>
<evidence type="ECO:0000313" key="3">
    <source>
        <dbReference type="Proteomes" id="UP001359886"/>
    </source>
</evidence>
<name>A0AAW9RGH9_9GAMM</name>
<accession>A0AAW9RGH9</accession>
<evidence type="ECO:0000256" key="1">
    <source>
        <dbReference type="SAM" id="Phobius"/>
    </source>
</evidence>
<organism evidence="2 3">
    <name type="scientific">Elongatibacter sediminis</name>
    <dbReference type="NCBI Taxonomy" id="3119006"/>
    <lineage>
        <taxon>Bacteria</taxon>
        <taxon>Pseudomonadati</taxon>
        <taxon>Pseudomonadota</taxon>
        <taxon>Gammaproteobacteria</taxon>
        <taxon>Chromatiales</taxon>
        <taxon>Wenzhouxiangellaceae</taxon>
        <taxon>Elongatibacter</taxon>
    </lineage>
</organism>
<evidence type="ECO:0000313" key="2">
    <source>
        <dbReference type="EMBL" id="MEJ8568861.1"/>
    </source>
</evidence>
<dbReference type="AlphaFoldDB" id="A0AAW9RGH9"/>
<keyword evidence="1" id="KW-0472">Membrane</keyword>
<dbReference type="Pfam" id="PF07963">
    <property type="entry name" value="N_methyl"/>
    <property type="match status" value="1"/>
</dbReference>
<gene>
    <name evidence="2" type="ORF">V3330_14605</name>
</gene>
<dbReference type="PROSITE" id="PS00409">
    <property type="entry name" value="PROKAR_NTER_METHYL"/>
    <property type="match status" value="1"/>
</dbReference>
<sequence>MKRRRKRNTNRRCIERHGSGFSLVEVMVAAVVFALGLAGVSLMLMQSVQGSVAARDRSTAVTHADVLAELILMNPGSLGHFMAPEAPATDCVAGAPCGDADWAAGNFARWQFDLRQSLASAEGVVCRDDSPEDGDAGAPACSGSGPAVVKVFWTGPVEPGLPGTGTGRFARTIAE</sequence>
<feature type="transmembrane region" description="Helical" evidence="1">
    <location>
        <begin position="21"/>
        <end position="45"/>
    </location>
</feature>
<proteinExistence type="predicted"/>
<keyword evidence="1" id="KW-1133">Transmembrane helix</keyword>
<comment type="caution">
    <text evidence="2">The sequence shown here is derived from an EMBL/GenBank/DDBJ whole genome shotgun (WGS) entry which is preliminary data.</text>
</comment>
<dbReference type="Proteomes" id="UP001359886">
    <property type="component" value="Unassembled WGS sequence"/>
</dbReference>
<reference evidence="2 3" key="1">
    <citation type="submission" date="2024-02" db="EMBL/GenBank/DDBJ databases">
        <title>A novel Wenzhouxiangellaceae bacterium, isolated from coastal sediments.</title>
        <authorList>
            <person name="Du Z.-J."/>
            <person name="Ye Y.-Q."/>
            <person name="Zhang X.-Y."/>
        </authorList>
    </citation>
    <scope>NUCLEOTIDE SEQUENCE [LARGE SCALE GENOMIC DNA]</scope>
    <source>
        <strain evidence="2 3">CH-27</strain>
    </source>
</reference>
<dbReference type="InterPro" id="IPR012902">
    <property type="entry name" value="N_methyl_site"/>
</dbReference>
<dbReference type="RefSeq" id="WP_354696184.1">
    <property type="nucleotide sequence ID" value="NZ_JAZHOG010000010.1"/>
</dbReference>
<keyword evidence="3" id="KW-1185">Reference proteome</keyword>
<dbReference type="NCBIfam" id="TIGR02532">
    <property type="entry name" value="IV_pilin_GFxxxE"/>
    <property type="match status" value="1"/>
</dbReference>
<keyword evidence="1" id="KW-0812">Transmembrane</keyword>
<dbReference type="EMBL" id="JAZHOG010000010">
    <property type="protein sequence ID" value="MEJ8568861.1"/>
    <property type="molecule type" value="Genomic_DNA"/>
</dbReference>